<protein>
    <submittedName>
        <fullName evidence="2">DUF4282 domain-containing protein</fullName>
    </submittedName>
</protein>
<feature type="transmembrane region" description="Helical" evidence="1">
    <location>
        <begin position="31"/>
        <end position="53"/>
    </location>
</feature>
<keyword evidence="3" id="KW-1185">Reference proteome</keyword>
<dbReference type="Pfam" id="PF14110">
    <property type="entry name" value="DUF4282"/>
    <property type="match status" value="1"/>
</dbReference>
<dbReference type="InterPro" id="IPR025557">
    <property type="entry name" value="DUF4282"/>
</dbReference>
<keyword evidence="1" id="KW-0472">Membrane</keyword>
<reference evidence="2 3" key="1">
    <citation type="submission" date="2022-12" db="EMBL/GenBank/DDBJ databases">
        <title>Chitinophagaceae gen. sp. nov., a new member of the family Chitinophagaceae, isolated from soil in a chemical factory.</title>
        <authorList>
            <person name="Ke Z."/>
        </authorList>
    </citation>
    <scope>NUCLEOTIDE SEQUENCE [LARGE SCALE GENOMIC DNA]</scope>
    <source>
        <strain evidence="2 3">LY-5</strain>
    </source>
</reference>
<keyword evidence="1" id="KW-0812">Transmembrane</keyword>
<evidence type="ECO:0000256" key="1">
    <source>
        <dbReference type="SAM" id="Phobius"/>
    </source>
</evidence>
<name>A0ABT4UKV5_9BACT</name>
<evidence type="ECO:0000313" key="2">
    <source>
        <dbReference type="EMBL" id="MDA3615476.1"/>
    </source>
</evidence>
<dbReference type="Proteomes" id="UP001210231">
    <property type="component" value="Unassembled WGS sequence"/>
</dbReference>
<evidence type="ECO:0000313" key="3">
    <source>
        <dbReference type="Proteomes" id="UP001210231"/>
    </source>
</evidence>
<keyword evidence="1" id="KW-1133">Transmembrane helix</keyword>
<feature type="transmembrane region" description="Helical" evidence="1">
    <location>
        <begin position="73"/>
        <end position="92"/>
    </location>
</feature>
<gene>
    <name evidence="2" type="ORF">O3P16_11705</name>
</gene>
<dbReference type="RefSeq" id="WP_407031802.1">
    <property type="nucleotide sequence ID" value="NZ_JAQGEF010000013.1"/>
</dbReference>
<proteinExistence type="predicted"/>
<accession>A0ABT4UKV5</accession>
<organism evidence="2 3">
    <name type="scientific">Polluticaenibacter yanchengensis</name>
    <dbReference type="NCBI Taxonomy" id="3014562"/>
    <lineage>
        <taxon>Bacteria</taxon>
        <taxon>Pseudomonadati</taxon>
        <taxon>Bacteroidota</taxon>
        <taxon>Chitinophagia</taxon>
        <taxon>Chitinophagales</taxon>
        <taxon>Chitinophagaceae</taxon>
        <taxon>Polluticaenibacter</taxon>
    </lineage>
</organism>
<comment type="caution">
    <text evidence="2">The sequence shown here is derived from an EMBL/GenBank/DDBJ whole genome shotgun (WGS) entry which is preliminary data.</text>
</comment>
<sequence>MENQIHSSITESNKFNFRDFMSFKSMITLKFIPIIYIVIAVIITLSGLVMMFSGGGRSSYGYGEMSPMAFMPGGFFGGLIYIIFGNLFWRLWCEFIIVLFRINKGIDNVEKNTRKD</sequence>
<dbReference type="EMBL" id="JAQGEF010000013">
    <property type="protein sequence ID" value="MDA3615476.1"/>
    <property type="molecule type" value="Genomic_DNA"/>
</dbReference>